<evidence type="ECO:0000256" key="4">
    <source>
        <dbReference type="ARBA" id="ARBA00022927"/>
    </source>
</evidence>
<dbReference type="InterPro" id="IPR001180">
    <property type="entry name" value="CNH_dom"/>
</dbReference>
<dbReference type="GO" id="GO:0005737">
    <property type="term" value="C:cytoplasm"/>
    <property type="evidence" value="ECO:0007669"/>
    <property type="project" value="UniProtKB-SubCell"/>
</dbReference>
<dbReference type="InterPro" id="IPR000547">
    <property type="entry name" value="Clathrin_H-chain/VPS_repeat"/>
</dbReference>
<name>A0A7J7J3J0_BUGNE</name>
<accession>A0A7J7J3J0</accession>
<gene>
    <name evidence="7" type="ORF">EB796_020908</name>
</gene>
<feature type="domain" description="CNH" evidence="6">
    <location>
        <begin position="32"/>
        <end position="302"/>
    </location>
</feature>
<dbReference type="EMBL" id="VXIV02003146">
    <property type="protein sequence ID" value="KAF6020752.1"/>
    <property type="molecule type" value="Genomic_DNA"/>
</dbReference>
<feature type="repeat" description="CHCR" evidence="5">
    <location>
        <begin position="571"/>
        <end position="737"/>
    </location>
</feature>
<reference evidence="7" key="1">
    <citation type="submission" date="2020-06" db="EMBL/GenBank/DDBJ databases">
        <title>Draft genome of Bugula neritina, a colonial animal packing powerful symbionts and potential medicines.</title>
        <authorList>
            <person name="Rayko M."/>
        </authorList>
    </citation>
    <scope>NUCLEOTIDE SEQUENCE [LARGE SCALE GENOMIC DNA]</scope>
    <source>
        <strain evidence="7">Kwan_BN1</strain>
    </source>
</reference>
<evidence type="ECO:0000313" key="7">
    <source>
        <dbReference type="EMBL" id="KAF6020752.1"/>
    </source>
</evidence>
<dbReference type="InterPro" id="IPR032914">
    <property type="entry name" value="Vam6/VPS39/TRAP1"/>
</dbReference>
<dbReference type="GO" id="GO:0016020">
    <property type="term" value="C:membrane"/>
    <property type="evidence" value="ECO:0007669"/>
    <property type="project" value="TreeGrafter"/>
</dbReference>
<dbReference type="GO" id="GO:0006886">
    <property type="term" value="P:intracellular protein transport"/>
    <property type="evidence" value="ECO:0007669"/>
    <property type="project" value="UniProtKB-UniRule"/>
</dbReference>
<dbReference type="InterPro" id="IPR019452">
    <property type="entry name" value="VPS39/TGF_beta_rcpt-assoc_1"/>
</dbReference>
<protein>
    <recommendedName>
        <fullName evidence="6">CNH domain-containing protein</fullName>
    </recommendedName>
</protein>
<dbReference type="PROSITE" id="PS50219">
    <property type="entry name" value="CNH"/>
    <property type="match status" value="1"/>
</dbReference>
<dbReference type="Pfam" id="PF10366">
    <property type="entry name" value="Vps39_1"/>
    <property type="match status" value="1"/>
</dbReference>
<dbReference type="InterPro" id="IPR019453">
    <property type="entry name" value="VPS39/TGFA1_Znf"/>
</dbReference>
<dbReference type="GO" id="GO:0006914">
    <property type="term" value="P:autophagy"/>
    <property type="evidence" value="ECO:0007669"/>
    <property type="project" value="TreeGrafter"/>
</dbReference>
<sequence length="851" mass="96242">MSSKAFDLVSTLERSILLADIRGKHALPSANPVDIVCFDCCTKNLFIGTTNGFIIHYIIDERKTAERVIFKSHLQGKKAVAKKPLQLVKYVPTADQVIILVDGTICVFDTTRFDLSPSHERFKNVQTFCVNENKEGGSPFGQQVCIASRKRHIQLYNITAEKWIHIRDIGLPELPRIVSMDSSTVCVALQTKYVCVNVETSKLTELFAYDNEADTPFVKRVAPGEFFLGGPSDLGIFATVSGVSQRPPIQLKSGTFSLAFSSPYIVSLNSEFVVVYNALNQQQKQALQFQRGVSLQEQSDRVFVASAQDIYALVPVPWQKQVDGLLLEHKVEEALKLAEVSYRNSGLSQSQFNEINNVILQKAGFIEFSLYNFDEAGQYLKTGGVDLREVISLFPGLLSVDSQFTRSRPPLHDFADVNQITKGNLEKSEDCTAWLVRFLESVRCKMSEKKDVHTALMKLYAEKRPSDLLRLLQSGYQGHHSDTVDTLQTFGRFHALAVYYQQARELDKSFTIWSRLVNKEIEDESFDPLGLSYFSDVLCKTTDATLLLNYAPVVLEKDPVIGAQMFTKRFDSGIQDKRLNPESTIEFLTRFPEALTYYLEHLVLSANQQVESFHSHLAMVYLDNLFSAKQLNNKVLIESLRKKLQSFLRQSDKYSVSLILGRVERDDWLLPEAAILHGKAGNDSAALEILVNELKDYKGAESFCVNQSANKTTTIERQRLFETLLHLYLSKSKDNERMRVYVIDLLNNPKAVFNAAKVAELIPDDWSIALLSKFMLNSVRSSLHDGRQARIASQLAYWDYFLANKDYLSLRSTTISLTDNKRCESCHQLFKESAFVRQADGRVVHISCAKT</sequence>
<dbReference type="PANTHER" id="PTHR12894:SF27">
    <property type="entry name" value="TRANSFORMING GROWTH FACTOR-BETA RECEPTOR-ASSOCIATED PROTEIN 1"/>
    <property type="match status" value="1"/>
</dbReference>
<keyword evidence="4" id="KW-0653">Protein transport</keyword>
<keyword evidence="3" id="KW-0963">Cytoplasm</keyword>
<dbReference type="OrthoDB" id="10258882at2759"/>
<organism evidence="7 8">
    <name type="scientific">Bugula neritina</name>
    <name type="common">Brown bryozoan</name>
    <name type="synonym">Sertularia neritina</name>
    <dbReference type="NCBI Taxonomy" id="10212"/>
    <lineage>
        <taxon>Eukaryota</taxon>
        <taxon>Metazoa</taxon>
        <taxon>Spiralia</taxon>
        <taxon>Lophotrochozoa</taxon>
        <taxon>Bryozoa</taxon>
        <taxon>Gymnolaemata</taxon>
        <taxon>Cheilostomatida</taxon>
        <taxon>Flustrina</taxon>
        <taxon>Buguloidea</taxon>
        <taxon>Bugulidae</taxon>
        <taxon>Bugula</taxon>
    </lineage>
</organism>
<keyword evidence="2" id="KW-0813">Transport</keyword>
<evidence type="ECO:0000313" key="8">
    <source>
        <dbReference type="Proteomes" id="UP000593567"/>
    </source>
</evidence>
<dbReference type="InterPro" id="IPR036322">
    <property type="entry name" value="WD40_repeat_dom_sf"/>
</dbReference>
<keyword evidence="8" id="KW-1185">Reference proteome</keyword>
<evidence type="ECO:0000256" key="3">
    <source>
        <dbReference type="ARBA" id="ARBA00022490"/>
    </source>
</evidence>
<dbReference type="SUPFAM" id="SSF50978">
    <property type="entry name" value="WD40 repeat-like"/>
    <property type="match status" value="1"/>
</dbReference>
<dbReference type="AlphaFoldDB" id="A0A7J7J3J0"/>
<dbReference type="PROSITE" id="PS50236">
    <property type="entry name" value="CHCR"/>
    <property type="match status" value="1"/>
</dbReference>
<dbReference type="Proteomes" id="UP000593567">
    <property type="component" value="Unassembled WGS sequence"/>
</dbReference>
<dbReference type="Pfam" id="PF00780">
    <property type="entry name" value="CNH"/>
    <property type="match status" value="1"/>
</dbReference>
<comment type="subcellular location">
    <subcellularLocation>
        <location evidence="1">Cytoplasm</location>
    </subcellularLocation>
</comment>
<dbReference type="GO" id="GO:0034058">
    <property type="term" value="P:endosomal vesicle fusion"/>
    <property type="evidence" value="ECO:0007669"/>
    <property type="project" value="TreeGrafter"/>
</dbReference>
<evidence type="ECO:0000256" key="2">
    <source>
        <dbReference type="ARBA" id="ARBA00022448"/>
    </source>
</evidence>
<comment type="caution">
    <text evidence="7">The sequence shown here is derived from an EMBL/GenBank/DDBJ whole genome shotgun (WGS) entry which is preliminary data.</text>
</comment>
<evidence type="ECO:0000259" key="6">
    <source>
        <dbReference type="PROSITE" id="PS50219"/>
    </source>
</evidence>
<evidence type="ECO:0000256" key="5">
    <source>
        <dbReference type="PROSITE-ProRule" id="PRU01006"/>
    </source>
</evidence>
<evidence type="ECO:0000256" key="1">
    <source>
        <dbReference type="ARBA" id="ARBA00004496"/>
    </source>
</evidence>
<proteinExistence type="predicted"/>
<dbReference type="Pfam" id="PF10367">
    <property type="entry name" value="zf-Vps39_C"/>
    <property type="match status" value="1"/>
</dbReference>
<dbReference type="PANTHER" id="PTHR12894">
    <property type="entry name" value="CNH DOMAIN CONTAINING"/>
    <property type="match status" value="1"/>
</dbReference>